<proteinExistence type="predicted"/>
<dbReference type="Proteomes" id="UP001253193">
    <property type="component" value="Unassembled WGS sequence"/>
</dbReference>
<comment type="caution">
    <text evidence="1">The sequence shown here is derived from an EMBL/GenBank/DDBJ whole genome shotgun (WGS) entry which is preliminary data.</text>
</comment>
<evidence type="ECO:0000313" key="1">
    <source>
        <dbReference type="EMBL" id="MDS1821401.1"/>
    </source>
</evidence>
<evidence type="ECO:0000313" key="2">
    <source>
        <dbReference type="Proteomes" id="UP001253193"/>
    </source>
</evidence>
<name>A0AAW8PZF1_VIBPH</name>
<organism evidence="1 2">
    <name type="scientific">Vibrio parahaemolyticus</name>
    <dbReference type="NCBI Taxonomy" id="670"/>
    <lineage>
        <taxon>Bacteria</taxon>
        <taxon>Pseudomonadati</taxon>
        <taxon>Pseudomonadota</taxon>
        <taxon>Gammaproteobacteria</taxon>
        <taxon>Vibrionales</taxon>
        <taxon>Vibrionaceae</taxon>
        <taxon>Vibrio</taxon>
    </lineage>
</organism>
<accession>A0AAW8PZF1</accession>
<dbReference type="RefSeq" id="WP_311020287.1">
    <property type="nucleotide sequence ID" value="NZ_JAUHGG010000003.1"/>
</dbReference>
<dbReference type="AlphaFoldDB" id="A0AAW8PZF1"/>
<sequence length="110" mass="12511">MFENMNYSSHTTFETTNRGVGALVRTKVEKDFYATKSGFAIFVEEAMNHISSESCPFKEFIDLLESAGGLFDNEEMASDGTEVCLSNLENSETYRRDSMNYLLDLISKYE</sequence>
<dbReference type="EMBL" id="JAUHGG010000003">
    <property type="protein sequence ID" value="MDS1821401.1"/>
    <property type="molecule type" value="Genomic_DNA"/>
</dbReference>
<gene>
    <name evidence="1" type="ORF">QX249_12085</name>
</gene>
<protein>
    <submittedName>
        <fullName evidence="1">Uncharacterized protein</fullName>
    </submittedName>
</protein>
<reference evidence="1" key="1">
    <citation type="submission" date="2023-06" db="EMBL/GenBank/DDBJ databases">
        <title>Genomic Diversity of Vibrio spp. and Metagenomic Analysis of Pathogens in Florida Gulf Coastal Waters Following Hurricane Ian.</title>
        <authorList>
            <person name="Brumfield K.D."/>
        </authorList>
    </citation>
    <scope>NUCLEOTIDE SEQUENCE</scope>
    <source>
        <strain evidence="1">WBS2B-138</strain>
    </source>
</reference>